<dbReference type="GO" id="GO:0016020">
    <property type="term" value="C:membrane"/>
    <property type="evidence" value="ECO:0007669"/>
    <property type="project" value="GOC"/>
</dbReference>
<dbReference type="KEGG" id="ngr:NAEGRDRAFT_66891"/>
<dbReference type="GeneID" id="8849034"/>
<dbReference type="Proteomes" id="UP000006671">
    <property type="component" value="Unassembled WGS sequence"/>
</dbReference>
<dbReference type="GO" id="GO:0000030">
    <property type="term" value="F:mannosyltransferase activity"/>
    <property type="evidence" value="ECO:0007669"/>
    <property type="project" value="TreeGrafter"/>
</dbReference>
<evidence type="ECO:0000313" key="3">
    <source>
        <dbReference type="Proteomes" id="UP000006671"/>
    </source>
</evidence>
<keyword evidence="3" id="KW-1185">Reference proteome</keyword>
<keyword evidence="1" id="KW-0808">Transferase</keyword>
<dbReference type="PANTHER" id="PTHR32385">
    <property type="entry name" value="MANNOSYL PHOSPHORYLINOSITOL CERAMIDE SYNTHASE"/>
    <property type="match status" value="1"/>
</dbReference>
<dbReference type="Pfam" id="PF04488">
    <property type="entry name" value="Gly_transf_sug"/>
    <property type="match status" value="1"/>
</dbReference>
<evidence type="ECO:0000256" key="1">
    <source>
        <dbReference type="ARBA" id="ARBA00022679"/>
    </source>
</evidence>
<dbReference type="VEuPathDB" id="AmoebaDB:NAEGRDRAFT_66891"/>
<dbReference type="EMBL" id="GG738864">
    <property type="protein sequence ID" value="EFC45165.1"/>
    <property type="molecule type" value="Genomic_DNA"/>
</dbReference>
<protein>
    <submittedName>
        <fullName evidence="2">Predicted protein</fullName>
    </submittedName>
</protein>
<dbReference type="OMA" id="FAYDEYW"/>
<dbReference type="Gene3D" id="3.90.550.20">
    <property type="match status" value="1"/>
</dbReference>
<dbReference type="InterPro" id="IPR029044">
    <property type="entry name" value="Nucleotide-diphossugar_trans"/>
</dbReference>
<organism evidence="3">
    <name type="scientific">Naegleria gruberi</name>
    <name type="common">Amoeba</name>
    <dbReference type="NCBI Taxonomy" id="5762"/>
    <lineage>
        <taxon>Eukaryota</taxon>
        <taxon>Discoba</taxon>
        <taxon>Heterolobosea</taxon>
        <taxon>Tetramitia</taxon>
        <taxon>Eutetramitia</taxon>
        <taxon>Vahlkampfiidae</taxon>
        <taxon>Naegleria</taxon>
    </lineage>
</organism>
<dbReference type="InParanoid" id="D2VD32"/>
<name>D2VD32_NAEGR</name>
<dbReference type="AlphaFoldDB" id="D2VD32"/>
<dbReference type="SUPFAM" id="SSF53448">
    <property type="entry name" value="Nucleotide-diphospho-sugar transferases"/>
    <property type="match status" value="1"/>
</dbReference>
<evidence type="ECO:0000313" key="2">
    <source>
        <dbReference type="EMBL" id="EFC45165.1"/>
    </source>
</evidence>
<dbReference type="InterPro" id="IPR007577">
    <property type="entry name" value="GlycoTrfase_DXD_sugar-bd_CS"/>
</dbReference>
<proteinExistence type="predicted"/>
<dbReference type="RefSeq" id="XP_002677909.1">
    <property type="nucleotide sequence ID" value="XM_002677863.1"/>
</dbReference>
<dbReference type="OrthoDB" id="41634at2759"/>
<sequence length="250" mass="29467">MTSGMRNATLSFASNLNFKYIYYNNDAVLQFLIDNYGENSDEFHTFNNIIPFAYKIDFWRLALLYKIGGYYSDVDSVLLKKELNSLIENNATMILPVGYATEFVWFGFDFAFIGSVPQHPLLRIAMDMIIYNVKNKFIPQVPQRLNEIWFFKYFTITGPVLMGKAFNRFMNEPDEAPHNIVKGRSLGIQFLGFCEVNGRKYFTTIPHQRNIRECRGETVIQFAYDEYWEERWKTSKPYWRNVIEGKIFNS</sequence>
<gene>
    <name evidence="2" type="ORF">NAEGRDRAFT_66891</name>
</gene>
<dbReference type="PANTHER" id="PTHR32385:SF15">
    <property type="entry name" value="INOSITOL PHOSPHOCERAMIDE MANNOSYLTRANSFERASE 1"/>
    <property type="match status" value="1"/>
</dbReference>
<dbReference type="InterPro" id="IPR051706">
    <property type="entry name" value="Glycosyltransferase_domain"/>
</dbReference>
<reference evidence="2 3" key="1">
    <citation type="journal article" date="2010" name="Cell">
        <title>The genome of Naegleria gruberi illuminates early eukaryotic versatility.</title>
        <authorList>
            <person name="Fritz-Laylin L.K."/>
            <person name="Prochnik S.E."/>
            <person name="Ginger M.L."/>
            <person name="Dacks J.B."/>
            <person name="Carpenter M.L."/>
            <person name="Field M.C."/>
            <person name="Kuo A."/>
            <person name="Paredez A."/>
            <person name="Chapman J."/>
            <person name="Pham J."/>
            <person name="Shu S."/>
            <person name="Neupane R."/>
            <person name="Cipriano M."/>
            <person name="Mancuso J."/>
            <person name="Tu H."/>
            <person name="Salamov A."/>
            <person name="Lindquist E."/>
            <person name="Shapiro H."/>
            <person name="Lucas S."/>
            <person name="Grigoriev I.V."/>
            <person name="Cande W.Z."/>
            <person name="Fulton C."/>
            <person name="Rokhsar D.S."/>
            <person name="Dawson S.C."/>
        </authorList>
    </citation>
    <scope>NUCLEOTIDE SEQUENCE [LARGE SCALE GENOMIC DNA]</scope>
    <source>
        <strain evidence="2 3">NEG-M</strain>
    </source>
</reference>
<accession>D2VD32</accession>
<dbReference type="GO" id="GO:0051999">
    <property type="term" value="P:mannosyl-inositol phosphorylceramide biosynthetic process"/>
    <property type="evidence" value="ECO:0007669"/>
    <property type="project" value="TreeGrafter"/>
</dbReference>